<comment type="similarity">
    <text evidence="10">Belongs to the PlsX family.</text>
</comment>
<evidence type="ECO:0000256" key="9">
    <source>
        <dbReference type="ARBA" id="ARBA00046608"/>
    </source>
</evidence>
<evidence type="ECO:0000256" key="2">
    <source>
        <dbReference type="ARBA" id="ARBA00022490"/>
    </source>
</evidence>
<protein>
    <recommendedName>
        <fullName evidence="8 10">Phosphate acyltransferase</fullName>
        <ecNumber evidence="8 10">2.3.1.274</ecNumber>
    </recommendedName>
    <alternativeName>
        <fullName evidence="10">Acyl-ACP phosphotransacylase</fullName>
    </alternativeName>
    <alternativeName>
        <fullName evidence="10">Acyl-[acyl-carrier-protein]--phosphate acyltransferase</fullName>
    </alternativeName>
    <alternativeName>
        <fullName evidence="10">Phosphate-acyl-ACP acyltransferase</fullName>
    </alternativeName>
</protein>
<dbReference type="OrthoDB" id="9806408at2"/>
<keyword evidence="4 10" id="KW-0808">Transferase</keyword>
<keyword evidence="3 10" id="KW-0444">Lipid biosynthesis</keyword>
<keyword evidence="2 10" id="KW-0963">Cytoplasm</keyword>
<evidence type="ECO:0000256" key="8">
    <source>
        <dbReference type="ARBA" id="ARBA00024069"/>
    </source>
</evidence>
<dbReference type="SUPFAM" id="SSF53659">
    <property type="entry name" value="Isocitrate/Isopropylmalate dehydrogenase-like"/>
    <property type="match status" value="1"/>
</dbReference>
<evidence type="ECO:0000256" key="4">
    <source>
        <dbReference type="ARBA" id="ARBA00022679"/>
    </source>
</evidence>
<dbReference type="GO" id="GO:0005737">
    <property type="term" value="C:cytoplasm"/>
    <property type="evidence" value="ECO:0007669"/>
    <property type="project" value="UniProtKB-SubCell"/>
</dbReference>
<dbReference type="PANTHER" id="PTHR30100">
    <property type="entry name" value="FATTY ACID/PHOSPHOLIPID SYNTHESIS PROTEIN PLSX"/>
    <property type="match status" value="1"/>
</dbReference>
<dbReference type="Pfam" id="PF02504">
    <property type="entry name" value="FA_synthesis"/>
    <property type="match status" value="1"/>
</dbReference>
<keyword evidence="11" id="KW-0012">Acyltransferase</keyword>
<dbReference type="InterPro" id="IPR012281">
    <property type="entry name" value="Phospholipid_synth_PlsX-like"/>
</dbReference>
<keyword evidence="5 10" id="KW-0443">Lipid metabolism</keyword>
<dbReference type="UniPathway" id="UPA00085"/>
<reference evidence="11 12" key="1">
    <citation type="submission" date="2019-03" db="EMBL/GenBank/DDBJ databases">
        <title>Genomic Encyclopedia of Type Strains, Phase IV (KMG-IV): sequencing the most valuable type-strain genomes for metagenomic binning, comparative biology and taxonomic classification.</title>
        <authorList>
            <person name="Goeker M."/>
        </authorList>
    </citation>
    <scope>NUCLEOTIDE SEQUENCE [LARGE SCALE GENOMIC DNA]</scope>
    <source>
        <strain evidence="11 12">DSM 25488</strain>
    </source>
</reference>
<dbReference type="Proteomes" id="UP000295724">
    <property type="component" value="Unassembled WGS sequence"/>
</dbReference>
<accession>A0A4R6XEY1</accession>
<evidence type="ECO:0000256" key="10">
    <source>
        <dbReference type="HAMAP-Rule" id="MF_00019"/>
    </source>
</evidence>
<comment type="subcellular location">
    <subcellularLocation>
        <location evidence="10">Cytoplasm</location>
    </subcellularLocation>
    <text evidence="10">Associated with the membrane possibly through PlsY.</text>
</comment>
<dbReference type="EC" id="2.3.1.274" evidence="8 10"/>
<name>A0A4R6XEY1_9GAMM</name>
<organism evidence="11 12">
    <name type="scientific">Marinicella litoralis</name>
    <dbReference type="NCBI Taxonomy" id="644220"/>
    <lineage>
        <taxon>Bacteria</taxon>
        <taxon>Pseudomonadati</taxon>
        <taxon>Pseudomonadota</taxon>
        <taxon>Gammaproteobacteria</taxon>
        <taxon>Lysobacterales</taxon>
        <taxon>Marinicellaceae</taxon>
        <taxon>Marinicella</taxon>
    </lineage>
</organism>
<keyword evidence="12" id="KW-1185">Reference proteome</keyword>
<evidence type="ECO:0000256" key="5">
    <source>
        <dbReference type="ARBA" id="ARBA00023098"/>
    </source>
</evidence>
<comment type="function">
    <text evidence="10">Catalyzes the reversible formation of acyl-phosphate (acyl-PO(4)) from acyl-[acyl-carrier-protein] (acyl-ACP). This enzyme utilizes acyl-ACP as fatty acyl donor, but not acyl-CoA.</text>
</comment>
<gene>
    <name evidence="10" type="primary">plsX</name>
    <name evidence="11" type="ORF">C8D91_2837</name>
</gene>
<evidence type="ECO:0000313" key="11">
    <source>
        <dbReference type="EMBL" id="TDR16310.1"/>
    </source>
</evidence>
<comment type="caution">
    <text evidence="11">The sequence shown here is derived from an EMBL/GenBank/DDBJ whole genome shotgun (WGS) entry which is preliminary data.</text>
</comment>
<dbReference type="RefSeq" id="WP_099020144.1">
    <property type="nucleotide sequence ID" value="NZ_NIHB01000006.1"/>
</dbReference>
<evidence type="ECO:0000256" key="7">
    <source>
        <dbReference type="ARBA" id="ARBA00023264"/>
    </source>
</evidence>
<evidence type="ECO:0000313" key="12">
    <source>
        <dbReference type="Proteomes" id="UP000295724"/>
    </source>
</evidence>
<dbReference type="GO" id="GO:0006633">
    <property type="term" value="P:fatty acid biosynthetic process"/>
    <property type="evidence" value="ECO:0007669"/>
    <property type="project" value="UniProtKB-UniRule"/>
</dbReference>
<comment type="subunit">
    <text evidence="9 10">Homodimer. Probably interacts with PlsY.</text>
</comment>
<proteinExistence type="inferred from homology"/>
<dbReference type="InterPro" id="IPR003664">
    <property type="entry name" value="FA_synthesis"/>
</dbReference>
<dbReference type="PIRSF" id="PIRSF002465">
    <property type="entry name" value="Phsphlp_syn_PlsX"/>
    <property type="match status" value="1"/>
</dbReference>
<dbReference type="Gene3D" id="3.40.718.10">
    <property type="entry name" value="Isopropylmalate Dehydrogenase"/>
    <property type="match status" value="1"/>
</dbReference>
<dbReference type="GO" id="GO:0008654">
    <property type="term" value="P:phospholipid biosynthetic process"/>
    <property type="evidence" value="ECO:0007669"/>
    <property type="project" value="UniProtKB-KW"/>
</dbReference>
<evidence type="ECO:0000256" key="1">
    <source>
        <dbReference type="ARBA" id="ARBA00001232"/>
    </source>
</evidence>
<evidence type="ECO:0000256" key="6">
    <source>
        <dbReference type="ARBA" id="ARBA00023209"/>
    </source>
</evidence>
<dbReference type="AlphaFoldDB" id="A0A4R6XEY1"/>
<dbReference type="PANTHER" id="PTHR30100:SF1">
    <property type="entry name" value="PHOSPHATE ACYLTRANSFERASE"/>
    <property type="match status" value="1"/>
</dbReference>
<comment type="catalytic activity">
    <reaction evidence="1 10">
        <text>a fatty acyl-[ACP] + phosphate = an acyl phosphate + holo-[ACP]</text>
        <dbReference type="Rhea" id="RHEA:42292"/>
        <dbReference type="Rhea" id="RHEA-COMP:9685"/>
        <dbReference type="Rhea" id="RHEA-COMP:14125"/>
        <dbReference type="ChEBI" id="CHEBI:43474"/>
        <dbReference type="ChEBI" id="CHEBI:59918"/>
        <dbReference type="ChEBI" id="CHEBI:64479"/>
        <dbReference type="ChEBI" id="CHEBI:138651"/>
        <dbReference type="EC" id="2.3.1.274"/>
    </reaction>
</comment>
<dbReference type="GO" id="GO:0043811">
    <property type="term" value="F:phosphate:acyl-[acyl carrier protein] acyltransferase activity"/>
    <property type="evidence" value="ECO:0007669"/>
    <property type="project" value="UniProtKB-UniRule"/>
</dbReference>
<keyword evidence="7 10" id="KW-1208">Phospholipid metabolism</keyword>
<dbReference type="EMBL" id="SNZB01000008">
    <property type="protein sequence ID" value="TDR16310.1"/>
    <property type="molecule type" value="Genomic_DNA"/>
</dbReference>
<keyword evidence="6 10" id="KW-0594">Phospholipid biosynthesis</keyword>
<comment type="pathway">
    <text evidence="10">Lipid metabolism; phospholipid metabolism.</text>
</comment>
<dbReference type="HAMAP" id="MF_00019">
    <property type="entry name" value="PlsX"/>
    <property type="match status" value="1"/>
</dbReference>
<sequence>MNDKKPVIAIDLMGGDDDPLSRLRAIKSFLLKEKSFKINLFVNQDFYKYQSKHFANLPANMAVIQSEHSISMDESPLVALRKKRNSSLSMAIKAVADNQADVILSAGNSGALVAFAKYWLKPNAPIERPALATVLPGFPKPTLLLDIGATLEYRAEDLYALAELGAEIAPQLLACGNHPEVALLNVGTEHIKGHDTVQQADRLLQNSELNYLGFCEGTHLFKGYADVICCDGFVGNIALKACEGLAQQLQLKQPLNWWQKLFCQFNDVNFNPAQYNGALLLGLDGLVVKAHGNSNESDFHHALIRTAEYIKKIN</sequence>
<evidence type="ECO:0000256" key="3">
    <source>
        <dbReference type="ARBA" id="ARBA00022516"/>
    </source>
</evidence>